<evidence type="ECO:0000259" key="3">
    <source>
        <dbReference type="SMART" id="SM00822"/>
    </source>
</evidence>
<evidence type="ECO:0000256" key="2">
    <source>
        <dbReference type="ARBA" id="ARBA00023002"/>
    </source>
</evidence>
<dbReference type="InterPro" id="IPR057326">
    <property type="entry name" value="KR_dom"/>
</dbReference>
<dbReference type="FunFam" id="3.40.50.720:FF:000084">
    <property type="entry name" value="Short-chain dehydrogenase reductase"/>
    <property type="match status" value="1"/>
</dbReference>
<feature type="domain" description="Ketoreductase" evidence="3">
    <location>
        <begin position="7"/>
        <end position="186"/>
    </location>
</feature>
<name>A0A540X8A7_9BACT</name>
<evidence type="ECO:0000313" key="4">
    <source>
        <dbReference type="EMBL" id="TQF17535.1"/>
    </source>
</evidence>
<dbReference type="PRINTS" id="PR00081">
    <property type="entry name" value="GDHRDH"/>
</dbReference>
<dbReference type="Pfam" id="PF13561">
    <property type="entry name" value="adh_short_C2"/>
    <property type="match status" value="1"/>
</dbReference>
<evidence type="ECO:0000256" key="1">
    <source>
        <dbReference type="ARBA" id="ARBA00006484"/>
    </source>
</evidence>
<dbReference type="SMART" id="SM00822">
    <property type="entry name" value="PKS_KR"/>
    <property type="match status" value="1"/>
</dbReference>
<keyword evidence="2" id="KW-0560">Oxidoreductase</keyword>
<comment type="similarity">
    <text evidence="1">Belongs to the short-chain dehydrogenases/reductases (SDR) family.</text>
</comment>
<dbReference type="PRINTS" id="PR00080">
    <property type="entry name" value="SDRFAMILY"/>
</dbReference>
<organism evidence="4 5">
    <name type="scientific">Myxococcus llanfairpwllgwyngyllgogerychwyrndrobwllllantysiliogogogochensis</name>
    <dbReference type="NCBI Taxonomy" id="2590453"/>
    <lineage>
        <taxon>Bacteria</taxon>
        <taxon>Pseudomonadati</taxon>
        <taxon>Myxococcota</taxon>
        <taxon>Myxococcia</taxon>
        <taxon>Myxococcales</taxon>
        <taxon>Cystobacterineae</taxon>
        <taxon>Myxococcaceae</taxon>
        <taxon>Myxococcus</taxon>
    </lineage>
</organism>
<dbReference type="PANTHER" id="PTHR43639">
    <property type="entry name" value="OXIDOREDUCTASE, SHORT-CHAIN DEHYDROGENASE/REDUCTASE FAMILY (AFU_ORTHOLOGUE AFUA_5G02870)"/>
    <property type="match status" value="1"/>
</dbReference>
<dbReference type="Proteomes" id="UP000315369">
    <property type="component" value="Unassembled WGS sequence"/>
</dbReference>
<gene>
    <name evidence="4" type="ORF">FJV41_02705</name>
</gene>
<dbReference type="PANTHER" id="PTHR43639:SF1">
    <property type="entry name" value="SHORT-CHAIN DEHYDROGENASE_REDUCTASE FAMILY PROTEIN"/>
    <property type="match status" value="1"/>
</dbReference>
<dbReference type="InterPro" id="IPR002347">
    <property type="entry name" value="SDR_fam"/>
</dbReference>
<dbReference type="GO" id="GO:0016491">
    <property type="term" value="F:oxidoreductase activity"/>
    <property type="evidence" value="ECO:0007669"/>
    <property type="project" value="UniProtKB-KW"/>
</dbReference>
<dbReference type="Gene3D" id="3.40.50.720">
    <property type="entry name" value="NAD(P)-binding Rossmann-like Domain"/>
    <property type="match status" value="1"/>
</dbReference>
<dbReference type="RefSeq" id="WP_141640805.1">
    <property type="nucleotide sequence ID" value="NZ_VIFM01000006.1"/>
</dbReference>
<dbReference type="SUPFAM" id="SSF51735">
    <property type="entry name" value="NAD(P)-binding Rossmann-fold domains"/>
    <property type="match status" value="1"/>
</dbReference>
<protein>
    <submittedName>
        <fullName evidence="4">3-oxoacyl-ACP reductase FabG</fullName>
    </submittedName>
</protein>
<dbReference type="EMBL" id="VIFM01000006">
    <property type="protein sequence ID" value="TQF17535.1"/>
    <property type="molecule type" value="Genomic_DNA"/>
</dbReference>
<evidence type="ECO:0000313" key="5">
    <source>
        <dbReference type="Proteomes" id="UP000315369"/>
    </source>
</evidence>
<dbReference type="AlphaFoldDB" id="A0A540X8A7"/>
<accession>A0A540X8A7</accession>
<dbReference type="InterPro" id="IPR036291">
    <property type="entry name" value="NAD(P)-bd_dom_sf"/>
</dbReference>
<dbReference type="OrthoDB" id="9804774at2"/>
<comment type="caution">
    <text evidence="4">The sequence shown here is derived from an EMBL/GenBank/DDBJ whole genome shotgun (WGS) entry which is preliminary data.</text>
</comment>
<reference evidence="4 5" key="1">
    <citation type="submission" date="2019-06" db="EMBL/GenBank/DDBJ databases">
        <authorList>
            <person name="Livingstone P."/>
            <person name="Whitworth D."/>
        </authorList>
    </citation>
    <scope>NUCLEOTIDE SEQUENCE [LARGE SCALE GENOMIC DNA]</scope>
    <source>
        <strain evidence="4 5">AM401</strain>
    </source>
</reference>
<keyword evidence="5" id="KW-1185">Reference proteome</keyword>
<sequence>MAEFSGKAALVTGGTRGIGAAIVRHLARGGADVAFTYASSGEKAAALVDELTAQGRRCVAIQADSGDAHAVRQAVERAASELGRLDILVNNAGIFPSGPFEGVSLEEIDRTLAVHVRGVFVAAQAALAHMTHGGRIISIGSCFAQRVPYGGVTLYAMSKSALVGLTKGLAREVGERGITVNVVDPGSTDTDMNPADGPQVSAELALMAVKHFARPEDIAATVGHLAGPSGRFITGASIAVDGGFTA</sequence>
<proteinExistence type="inferred from homology"/>